<evidence type="ECO:0000256" key="7">
    <source>
        <dbReference type="RuleBase" id="RU000320"/>
    </source>
</evidence>
<dbReference type="InterPro" id="IPR001750">
    <property type="entry name" value="ND/Mrp_TM"/>
</dbReference>
<feature type="transmembrane region" description="Helical" evidence="8">
    <location>
        <begin position="371"/>
        <end position="391"/>
    </location>
</feature>
<feature type="transmembrane region" description="Helical" evidence="8">
    <location>
        <begin position="225"/>
        <end position="244"/>
    </location>
</feature>
<proteinExistence type="predicted"/>
<dbReference type="EMBL" id="NWVK02000286">
    <property type="protein sequence ID" value="TVS83981.1"/>
    <property type="molecule type" value="Genomic_DNA"/>
</dbReference>
<sequence>MQLYKSSLLLLLTVLIVIVLKLPENLSIAVNWSLPILDFDLSFRIILISFLSVAFLAVLPAQNLTFSEMLSFAAYTINSLYAVLSEHMILVIIFCELMTFSAFFTIAAGCRDSGPAIRYACVHFFVGVILIAGLPLQSTNLIILGLFINCACFPFSFWVVDAYPAASLHGTTYLSLFTTKISFLVMLLHTYNLWQDCTEILALVGAITAIYSIIFASLEQNIRRFLCYNIVGQMGLLIIAGGLLSPSEKAIPILILHIIFSLVYQSLLFVVSNSIISRTKTISFNGVGKLMSVEGMCAIIAILTMAAFPGTAGFISKSYITAEIEMNTVALKGYKNLYKVLNLLLYLSVGLKFLYYLFIAKSKSKPLAERGGKTTMVILAFICVITGNPYLPIYNKSSIFDFVYNTKNILSQFNLLLCTTLLFIPLRKLFYPRINFKMDVDWTFRAFIPYIVLLFNQLVSKTREMFASIVQNLTNSLAGLYFNNITKLKEVLDYNSVSFVSASSLFLMSILLTLLCLNR</sequence>
<comment type="subcellular location">
    <subcellularLocation>
        <location evidence="1">Cell membrane</location>
        <topology evidence="1">Multi-pass membrane protein</topology>
    </subcellularLocation>
    <subcellularLocation>
        <location evidence="7">Membrane</location>
        <topology evidence="7">Multi-pass membrane protein</topology>
    </subcellularLocation>
</comment>
<feature type="transmembrane region" description="Helical" evidence="8">
    <location>
        <begin position="340"/>
        <end position="359"/>
    </location>
</feature>
<keyword evidence="2" id="KW-1003">Cell membrane</keyword>
<feature type="transmembrane region" description="Helical" evidence="8">
    <location>
        <begin position="442"/>
        <end position="459"/>
    </location>
</feature>
<name>A0A6H2NSN3_WOLPI</name>
<keyword evidence="6 8" id="KW-0472">Membrane</keyword>
<dbReference type="NCBIfam" id="NF009307">
    <property type="entry name" value="PRK12664.1"/>
    <property type="match status" value="1"/>
</dbReference>
<dbReference type="GO" id="GO:0005886">
    <property type="term" value="C:plasma membrane"/>
    <property type="evidence" value="ECO:0007669"/>
    <property type="project" value="UniProtKB-SubCell"/>
</dbReference>
<dbReference type="Proteomes" id="UP000217566">
    <property type="component" value="Unassembled WGS sequence"/>
</dbReference>
<evidence type="ECO:0000256" key="1">
    <source>
        <dbReference type="ARBA" id="ARBA00004651"/>
    </source>
</evidence>
<evidence type="ECO:0000256" key="2">
    <source>
        <dbReference type="ARBA" id="ARBA00022475"/>
    </source>
</evidence>
<evidence type="ECO:0000313" key="10">
    <source>
        <dbReference type="EMBL" id="TVS83981.1"/>
    </source>
</evidence>
<dbReference type="Pfam" id="PF00361">
    <property type="entry name" value="Proton_antipo_M"/>
    <property type="match status" value="1"/>
</dbReference>
<keyword evidence="5" id="KW-0560">Oxidoreductase</keyword>
<feature type="transmembrane region" description="Helical" evidence="8">
    <location>
        <begin position="297"/>
        <end position="320"/>
    </location>
</feature>
<evidence type="ECO:0000256" key="4">
    <source>
        <dbReference type="ARBA" id="ARBA00022989"/>
    </source>
</evidence>
<feature type="transmembrane region" description="Helical" evidence="8">
    <location>
        <begin position="497"/>
        <end position="517"/>
    </location>
</feature>
<protein>
    <submittedName>
        <fullName evidence="10">Cation:proton antiporter</fullName>
    </submittedName>
</protein>
<feature type="transmembrane region" description="Helical" evidence="8">
    <location>
        <begin position="411"/>
        <end position="430"/>
    </location>
</feature>
<feature type="transmembrane region" description="Helical" evidence="8">
    <location>
        <begin position="116"/>
        <end position="135"/>
    </location>
</feature>
<evidence type="ECO:0000256" key="3">
    <source>
        <dbReference type="ARBA" id="ARBA00022692"/>
    </source>
</evidence>
<feature type="domain" description="NADH:quinone oxidoreductase/Mrp antiporter transmembrane" evidence="9">
    <location>
        <begin position="140"/>
        <end position="321"/>
    </location>
</feature>
<evidence type="ECO:0000256" key="6">
    <source>
        <dbReference type="ARBA" id="ARBA00023136"/>
    </source>
</evidence>
<keyword evidence="4 8" id="KW-1133">Transmembrane helix</keyword>
<evidence type="ECO:0000259" key="9">
    <source>
        <dbReference type="Pfam" id="PF00361"/>
    </source>
</evidence>
<comment type="caution">
    <text evidence="10">The sequence shown here is derived from an EMBL/GenBank/DDBJ whole genome shotgun (WGS) entry which is preliminary data.</text>
</comment>
<organism evidence="10">
    <name type="scientific">Wolbachia pipientis</name>
    <dbReference type="NCBI Taxonomy" id="955"/>
    <lineage>
        <taxon>Bacteria</taxon>
        <taxon>Pseudomonadati</taxon>
        <taxon>Pseudomonadota</taxon>
        <taxon>Alphaproteobacteria</taxon>
        <taxon>Rickettsiales</taxon>
        <taxon>Anaplasmataceae</taxon>
        <taxon>Wolbachieae</taxon>
        <taxon>Wolbachia</taxon>
    </lineage>
</organism>
<dbReference type="PANTHER" id="PTHR42682:SF4">
    <property type="entry name" value="NADH-UBIQUINONE_PLASTOQUINONE"/>
    <property type="match status" value="1"/>
</dbReference>
<dbReference type="PANTHER" id="PTHR42682">
    <property type="entry name" value="HYDROGENASE-4 COMPONENT F"/>
    <property type="match status" value="1"/>
</dbReference>
<dbReference type="InterPro" id="IPR052175">
    <property type="entry name" value="ComplexI-like_HydComp"/>
</dbReference>
<dbReference type="OrthoDB" id="9811798at2"/>
<accession>A0A6H2NSN3</accession>
<reference evidence="10" key="1">
    <citation type="submission" date="2019-07" db="EMBL/GenBank/DDBJ databases">
        <title>Genome assemblies of Wolbachia strains wAlbA and wAlbB in wild caught Aedes albopictus specimens.</title>
        <authorList>
            <person name="Kulkarni A."/>
            <person name="Yu W."/>
            <person name="Xue R.-D."/>
            <person name="Ma Y."/>
            <person name="Xu J."/>
        </authorList>
    </citation>
    <scope>NUCLEOTIDE SEQUENCE</scope>
    <source>
        <strain evidence="10">FL2016</strain>
    </source>
</reference>
<feature type="transmembrane region" description="Helical" evidence="8">
    <location>
        <begin position="200"/>
        <end position="218"/>
    </location>
</feature>
<feature type="transmembrane region" description="Helical" evidence="8">
    <location>
        <begin position="41"/>
        <end position="59"/>
    </location>
</feature>
<feature type="transmembrane region" description="Helical" evidence="8">
    <location>
        <begin position="250"/>
        <end position="276"/>
    </location>
</feature>
<gene>
    <name evidence="10" type="ORF">COM43_005025</name>
</gene>
<evidence type="ECO:0000256" key="8">
    <source>
        <dbReference type="SAM" id="Phobius"/>
    </source>
</evidence>
<evidence type="ECO:0000256" key="5">
    <source>
        <dbReference type="ARBA" id="ARBA00023002"/>
    </source>
</evidence>
<dbReference type="AlphaFoldDB" id="A0A6H2NSN3"/>
<dbReference type="GO" id="GO:0016491">
    <property type="term" value="F:oxidoreductase activity"/>
    <property type="evidence" value="ECO:0007669"/>
    <property type="project" value="UniProtKB-KW"/>
</dbReference>
<feature type="transmembrane region" description="Helical" evidence="8">
    <location>
        <begin position="141"/>
        <end position="160"/>
    </location>
</feature>
<keyword evidence="3 7" id="KW-0812">Transmembrane</keyword>
<feature type="transmembrane region" description="Helical" evidence="8">
    <location>
        <begin position="89"/>
        <end position="109"/>
    </location>
</feature>